<evidence type="ECO:0000313" key="3">
    <source>
        <dbReference type="Proteomes" id="UP000244064"/>
    </source>
</evidence>
<feature type="transmembrane region" description="Helical" evidence="1">
    <location>
        <begin position="85"/>
        <end position="104"/>
    </location>
</feature>
<name>A0A2T5PFI5_9PSED</name>
<keyword evidence="3" id="KW-1185">Reference proteome</keyword>
<reference evidence="2 3" key="1">
    <citation type="submission" date="2018-04" db="EMBL/GenBank/DDBJ databases">
        <title>Pseudomonas sp. nov., isolated from mangrove soil.</title>
        <authorList>
            <person name="Chen C."/>
        </authorList>
    </citation>
    <scope>NUCLEOTIDE SEQUENCE [LARGE SCALE GENOMIC DNA]</scope>
    <source>
        <strain evidence="2 3">TC-11</strain>
    </source>
</reference>
<feature type="transmembrane region" description="Helical" evidence="1">
    <location>
        <begin position="164"/>
        <end position="190"/>
    </location>
</feature>
<protein>
    <recommendedName>
        <fullName evidence="4">Glycosyltransferase RgtA/B/C/D-like domain-containing protein</fullName>
    </recommendedName>
</protein>
<organism evidence="2 3">
    <name type="scientific">Pseudomonas mangrovi</name>
    <dbReference type="NCBI Taxonomy" id="2161748"/>
    <lineage>
        <taxon>Bacteria</taxon>
        <taxon>Pseudomonadati</taxon>
        <taxon>Pseudomonadota</taxon>
        <taxon>Gammaproteobacteria</taxon>
        <taxon>Pseudomonadales</taxon>
        <taxon>Pseudomonadaceae</taxon>
        <taxon>Pseudomonas</taxon>
    </lineage>
</organism>
<dbReference type="Proteomes" id="UP000244064">
    <property type="component" value="Unassembled WGS sequence"/>
</dbReference>
<dbReference type="RefSeq" id="WP_108104884.1">
    <property type="nucleotide sequence ID" value="NZ_QASN01000002.1"/>
</dbReference>
<feature type="transmembrane region" description="Helical" evidence="1">
    <location>
        <begin position="341"/>
        <end position="361"/>
    </location>
</feature>
<feature type="transmembrane region" description="Helical" evidence="1">
    <location>
        <begin position="270"/>
        <end position="292"/>
    </location>
</feature>
<gene>
    <name evidence="2" type="ORF">DBO85_02325</name>
</gene>
<feature type="transmembrane region" description="Helical" evidence="1">
    <location>
        <begin position="113"/>
        <end position="130"/>
    </location>
</feature>
<proteinExistence type="predicted"/>
<feature type="transmembrane region" description="Helical" evidence="1">
    <location>
        <begin position="12"/>
        <end position="31"/>
    </location>
</feature>
<accession>A0A2T5PFI5</accession>
<evidence type="ECO:0008006" key="4">
    <source>
        <dbReference type="Google" id="ProtNLM"/>
    </source>
</evidence>
<evidence type="ECO:0000256" key="1">
    <source>
        <dbReference type="SAM" id="Phobius"/>
    </source>
</evidence>
<keyword evidence="1" id="KW-0812">Transmembrane</keyword>
<keyword evidence="1" id="KW-1133">Transmembrane helix</keyword>
<evidence type="ECO:0000313" key="2">
    <source>
        <dbReference type="EMBL" id="PTU76493.1"/>
    </source>
</evidence>
<comment type="caution">
    <text evidence="2">The sequence shown here is derived from an EMBL/GenBank/DDBJ whole genome shotgun (WGS) entry which is preliminary data.</text>
</comment>
<feature type="transmembrane region" description="Helical" evidence="1">
    <location>
        <begin position="312"/>
        <end position="329"/>
    </location>
</feature>
<dbReference type="AlphaFoldDB" id="A0A2T5PFI5"/>
<dbReference type="EMBL" id="QASN01000002">
    <property type="protein sequence ID" value="PTU76493.1"/>
    <property type="molecule type" value="Genomic_DNA"/>
</dbReference>
<keyword evidence="1" id="KW-0472">Membrane</keyword>
<sequence>MQTIFSRLERVSPVWLAFFGSLLLSIIAVSGEATIGKDAAFYIDIAQRVDAEGAKTAIQFFNWPWFPILLAWTHSLLGLSYELTAYFWCGLLMAGSSALLLACLQRSMPERRWWLLLLVLAVPAMNAFRNDILREQGFWFFSALALWLALAWDRRGGWWLAAGIHLAILGAALFRLEALMLLGALAVWRLPDLFSRAGMLRLLQLALLPLVALLFAVLALGVAGEFSQGRVEYYLQMLDPSAVRMAFQGKADALAQGVFAQYMDDEAGPLLLGVILLAVLLTFIKLCGPLALVFLQRHAWGALARFWREYRLFAWAALIYLAVLVVFFLQQGFVNSRYVSYLNLLLLPLLAFAMIDFVGRFPRLGKVLAVLLVLQMFDNVISLSARKTHYVDAGQWMSQYVAPSARIYYDDPRIGYYAGFGYRALGPSLQQALEQPDAFDYLLIEADGDEPWLLEWLEQHDRRVLARFANRKDDAVLVIGR</sequence>
<feature type="transmembrane region" description="Helical" evidence="1">
    <location>
        <begin position="202"/>
        <end position="223"/>
    </location>
</feature>
<dbReference type="OrthoDB" id="7057633at2"/>
<feature type="transmembrane region" description="Helical" evidence="1">
    <location>
        <begin position="136"/>
        <end position="152"/>
    </location>
</feature>